<feature type="compositionally biased region" description="Acidic residues" evidence="18">
    <location>
        <begin position="80"/>
        <end position="90"/>
    </location>
</feature>
<dbReference type="InterPro" id="IPR045058">
    <property type="entry name" value="GIMA/IAN/Toc"/>
</dbReference>
<keyword evidence="13" id="KW-0653">Protein transport</keyword>
<comment type="caution">
    <text evidence="21">The sequence shown here is derived from an EMBL/GenBank/DDBJ whole genome shotgun (WGS) entry which is preliminary data.</text>
</comment>
<keyword evidence="8" id="KW-0479">Metal-binding</keyword>
<evidence type="ECO:0000256" key="13">
    <source>
        <dbReference type="ARBA" id="ARBA00022927"/>
    </source>
</evidence>
<feature type="compositionally biased region" description="Polar residues" evidence="18">
    <location>
        <begin position="1"/>
        <end position="16"/>
    </location>
</feature>
<keyword evidence="10" id="KW-0378">Hydrolase</keyword>
<keyword evidence="16 19" id="KW-0472">Membrane</keyword>
<evidence type="ECO:0000256" key="15">
    <source>
        <dbReference type="ARBA" id="ARBA00023134"/>
    </source>
</evidence>
<feature type="region of interest" description="Disordered" evidence="18">
    <location>
        <begin position="1"/>
        <end position="317"/>
    </location>
</feature>
<evidence type="ECO:0000256" key="18">
    <source>
        <dbReference type="SAM" id="MobiDB-lite"/>
    </source>
</evidence>
<evidence type="ECO:0000256" key="6">
    <source>
        <dbReference type="ARBA" id="ARBA00022640"/>
    </source>
</evidence>
<gene>
    <name evidence="21" type="ORF">V1264_023307</name>
</gene>
<comment type="cofactor">
    <cofactor evidence="1">
        <name>Mg(2+)</name>
        <dbReference type="ChEBI" id="CHEBI:18420"/>
    </cofactor>
</comment>
<dbReference type="InterPro" id="IPR027417">
    <property type="entry name" value="P-loop_NTPase"/>
</dbReference>
<evidence type="ECO:0000256" key="16">
    <source>
        <dbReference type="ARBA" id="ARBA00023136"/>
    </source>
</evidence>
<keyword evidence="9" id="KW-0547">Nucleotide-binding</keyword>
<keyword evidence="6" id="KW-0934">Plastid</keyword>
<evidence type="ECO:0000256" key="14">
    <source>
        <dbReference type="ARBA" id="ARBA00022989"/>
    </source>
</evidence>
<dbReference type="GO" id="GO:0046872">
    <property type="term" value="F:metal ion binding"/>
    <property type="evidence" value="ECO:0007669"/>
    <property type="project" value="UniProtKB-KW"/>
</dbReference>
<evidence type="ECO:0000256" key="19">
    <source>
        <dbReference type="SAM" id="Phobius"/>
    </source>
</evidence>
<evidence type="ECO:0000313" key="21">
    <source>
        <dbReference type="EMBL" id="KAK7100335.1"/>
    </source>
</evidence>
<dbReference type="PROSITE" id="PS51720">
    <property type="entry name" value="G_AIG1"/>
    <property type="match status" value="1"/>
</dbReference>
<dbReference type="SUPFAM" id="SSF52540">
    <property type="entry name" value="P-loop containing nucleoside triphosphate hydrolases"/>
    <property type="match status" value="1"/>
</dbReference>
<evidence type="ECO:0000256" key="5">
    <source>
        <dbReference type="ARBA" id="ARBA00022528"/>
    </source>
</evidence>
<evidence type="ECO:0000256" key="3">
    <source>
        <dbReference type="ARBA" id="ARBA00008535"/>
    </source>
</evidence>
<sequence length="552" mass="61080">METTQSSRNVASTSDTAESHAKETDEDHDQRTVSQTEQKTVLEPPSEIQNPSIVVPEPEQPVEQVPATEQETLESRQPSEEPELSDEEAPATEQPRILPKPEQPSDIPKLEQPHKISAPEQQSKLLELGHAGEILESEQLGKAAATSEQQGKMPEMEQPIEITEFEQKGEAVSDAREQVLDAGQRDGIPGLGQPSEDMELKQPRENRESEQQENAVPPEEQSGEATEARSDVVTITSGAQPAVSAAQQGFGVRNSSKDVEGGSQPDQEPQLKFERESGRLQCPSSESESISETDSQSRLVVDQAEVSHHGHRSKEDKDMGKYKIFVIGKTGNGKSSLCNKIVRGEGFPTGRSFKPVTTETREETTVRSGLDITVVDTPDISSESESKQKEIVDSWKESAKGYYYMVVLTVRCDARYSPAEYEVYRQIKQLWGHDLVKRLVVAFTFGDTREDQSLDMEHELANVWPELKHVMKDANNRFVVFNNEAGNMDDTPVSRLIENLTRLQLKGANKMSMPFKVLIGATGCMIAGSFVYLVFILANIDPIGAFIDLMAG</sequence>
<dbReference type="GO" id="GO:0016020">
    <property type="term" value="C:membrane"/>
    <property type="evidence" value="ECO:0007669"/>
    <property type="project" value="UniProtKB-SubCell"/>
</dbReference>
<comment type="similarity">
    <text evidence="3">Belongs to the TRAFAC class TrmE-Era-EngA-EngB-Septin-like GTPase superfamily. AIG1/Toc34/Toc159-like paraseptin GTPase family. IAN subfamily.</text>
</comment>
<keyword evidence="14 19" id="KW-1133">Transmembrane helix</keyword>
<evidence type="ECO:0000256" key="7">
    <source>
        <dbReference type="ARBA" id="ARBA00022692"/>
    </source>
</evidence>
<accession>A0AAN9B6P5</accession>
<dbReference type="Gene3D" id="3.40.50.300">
    <property type="entry name" value="P-loop containing nucleotide triphosphate hydrolases"/>
    <property type="match status" value="1"/>
</dbReference>
<dbReference type="Pfam" id="PF04548">
    <property type="entry name" value="AIG1"/>
    <property type="match status" value="1"/>
</dbReference>
<feature type="compositionally biased region" description="Basic and acidic residues" evidence="18">
    <location>
        <begin position="305"/>
        <end position="317"/>
    </location>
</feature>
<feature type="compositionally biased region" description="Basic and acidic residues" evidence="18">
    <location>
        <begin position="165"/>
        <end position="179"/>
    </location>
</feature>
<evidence type="ECO:0000256" key="17">
    <source>
        <dbReference type="ARBA" id="ARBA00024013"/>
    </source>
</evidence>
<dbReference type="GO" id="GO:0016787">
    <property type="term" value="F:hydrolase activity"/>
    <property type="evidence" value="ECO:0007669"/>
    <property type="project" value="UniProtKB-KW"/>
</dbReference>
<protein>
    <recommendedName>
        <fullName evidence="20">AIG1-type G domain-containing protein</fullName>
    </recommendedName>
</protein>
<reference evidence="21 22" key="1">
    <citation type="submission" date="2024-02" db="EMBL/GenBank/DDBJ databases">
        <title>Chromosome-scale genome assembly of the rough periwinkle Littorina saxatilis.</title>
        <authorList>
            <person name="De Jode A."/>
            <person name="Faria R."/>
            <person name="Formenti G."/>
            <person name="Sims Y."/>
            <person name="Smith T.P."/>
            <person name="Tracey A."/>
            <person name="Wood J.M.D."/>
            <person name="Zagrodzka Z.B."/>
            <person name="Johannesson K."/>
            <person name="Butlin R.K."/>
            <person name="Leder E.H."/>
        </authorList>
    </citation>
    <scope>NUCLEOTIDE SEQUENCE [LARGE SCALE GENOMIC DNA]</scope>
    <source>
        <strain evidence="21">Snail1</strain>
        <tissue evidence="21">Muscle</tissue>
    </source>
</reference>
<feature type="transmembrane region" description="Helical" evidence="19">
    <location>
        <begin position="517"/>
        <end position="540"/>
    </location>
</feature>
<feature type="compositionally biased region" description="Low complexity" evidence="18">
    <location>
        <begin position="284"/>
        <end position="297"/>
    </location>
</feature>
<evidence type="ECO:0000256" key="2">
    <source>
        <dbReference type="ARBA" id="ARBA00004167"/>
    </source>
</evidence>
<dbReference type="PANTHER" id="PTHR10903">
    <property type="entry name" value="GTPASE, IMAP FAMILY MEMBER-RELATED"/>
    <property type="match status" value="1"/>
</dbReference>
<keyword evidence="11" id="KW-1002">Plastid outer membrane</keyword>
<evidence type="ECO:0000256" key="8">
    <source>
        <dbReference type="ARBA" id="ARBA00022723"/>
    </source>
</evidence>
<dbReference type="Proteomes" id="UP001374579">
    <property type="component" value="Unassembled WGS sequence"/>
</dbReference>
<dbReference type="InterPro" id="IPR006703">
    <property type="entry name" value="G_AIG1"/>
</dbReference>
<keyword evidence="7 19" id="KW-0812">Transmembrane</keyword>
<feature type="compositionally biased region" description="Basic and acidic residues" evidence="18">
    <location>
        <begin position="269"/>
        <end position="278"/>
    </location>
</feature>
<keyword evidence="4" id="KW-0813">Transport</keyword>
<evidence type="ECO:0000256" key="4">
    <source>
        <dbReference type="ARBA" id="ARBA00022448"/>
    </source>
</evidence>
<feature type="compositionally biased region" description="Low complexity" evidence="18">
    <location>
        <begin position="54"/>
        <end position="70"/>
    </location>
</feature>
<dbReference type="GO" id="GO:0005525">
    <property type="term" value="F:GTP binding"/>
    <property type="evidence" value="ECO:0007669"/>
    <property type="project" value="UniProtKB-KW"/>
</dbReference>
<keyword evidence="15" id="KW-0342">GTP-binding</keyword>
<comment type="subcellular location">
    <subcellularLocation>
        <location evidence="2">Membrane</location>
        <topology evidence="2">Single-pass membrane protein</topology>
    </subcellularLocation>
    <subcellularLocation>
        <location evidence="17">Plastid</location>
        <location evidence="17">Chloroplast outer membrane</location>
    </subcellularLocation>
</comment>
<keyword evidence="5" id="KW-0150">Chloroplast</keyword>
<dbReference type="GO" id="GO:0015031">
    <property type="term" value="P:protein transport"/>
    <property type="evidence" value="ECO:0007669"/>
    <property type="project" value="UniProtKB-KW"/>
</dbReference>
<name>A0AAN9B6P5_9CAEN</name>
<evidence type="ECO:0000256" key="9">
    <source>
        <dbReference type="ARBA" id="ARBA00022741"/>
    </source>
</evidence>
<evidence type="ECO:0000256" key="12">
    <source>
        <dbReference type="ARBA" id="ARBA00022842"/>
    </source>
</evidence>
<feature type="domain" description="AIG1-type G" evidence="20">
    <location>
        <begin position="319"/>
        <end position="522"/>
    </location>
</feature>
<dbReference type="PANTHER" id="PTHR10903:SF135">
    <property type="entry name" value="TRANSLOCASE OF CHLOROPLAST 120, CHLOROPLASTIC-RELATED"/>
    <property type="match status" value="1"/>
</dbReference>
<dbReference type="EMBL" id="JBAMIC010000011">
    <property type="protein sequence ID" value="KAK7100335.1"/>
    <property type="molecule type" value="Genomic_DNA"/>
</dbReference>
<feature type="compositionally biased region" description="Basic and acidic residues" evidence="18">
    <location>
        <begin position="198"/>
        <end position="210"/>
    </location>
</feature>
<evidence type="ECO:0000256" key="1">
    <source>
        <dbReference type="ARBA" id="ARBA00001946"/>
    </source>
</evidence>
<dbReference type="AlphaFoldDB" id="A0AAN9B6P5"/>
<feature type="compositionally biased region" description="Basic and acidic residues" evidence="18">
    <location>
        <begin position="17"/>
        <end position="31"/>
    </location>
</feature>
<keyword evidence="22" id="KW-1185">Reference proteome</keyword>
<evidence type="ECO:0000256" key="11">
    <source>
        <dbReference type="ARBA" id="ARBA00022805"/>
    </source>
</evidence>
<organism evidence="21 22">
    <name type="scientific">Littorina saxatilis</name>
    <dbReference type="NCBI Taxonomy" id="31220"/>
    <lineage>
        <taxon>Eukaryota</taxon>
        <taxon>Metazoa</taxon>
        <taxon>Spiralia</taxon>
        <taxon>Lophotrochozoa</taxon>
        <taxon>Mollusca</taxon>
        <taxon>Gastropoda</taxon>
        <taxon>Caenogastropoda</taxon>
        <taxon>Littorinimorpha</taxon>
        <taxon>Littorinoidea</taxon>
        <taxon>Littorinidae</taxon>
        <taxon>Littorina</taxon>
    </lineage>
</organism>
<keyword evidence="12" id="KW-0460">Magnesium</keyword>
<evidence type="ECO:0000259" key="20">
    <source>
        <dbReference type="PROSITE" id="PS51720"/>
    </source>
</evidence>
<evidence type="ECO:0000313" key="22">
    <source>
        <dbReference type="Proteomes" id="UP001374579"/>
    </source>
</evidence>
<evidence type="ECO:0000256" key="10">
    <source>
        <dbReference type="ARBA" id="ARBA00022801"/>
    </source>
</evidence>
<proteinExistence type="inferred from homology"/>